<dbReference type="InterPro" id="IPR012464">
    <property type="entry name" value="DUF1676"/>
</dbReference>
<feature type="signal peptide" evidence="2">
    <location>
        <begin position="1"/>
        <end position="19"/>
    </location>
</feature>
<evidence type="ECO:0000313" key="3">
    <source>
        <dbReference type="EMBL" id="CAB3367744.1"/>
    </source>
</evidence>
<protein>
    <recommendedName>
        <fullName evidence="5">Osiris 18</fullName>
    </recommendedName>
</protein>
<keyword evidence="1" id="KW-1133">Transmembrane helix</keyword>
<gene>
    <name evidence="3" type="ORF">CLODIP_2_CD11769</name>
</gene>
<dbReference type="EMBL" id="CADEPI010000033">
    <property type="protein sequence ID" value="CAB3367744.1"/>
    <property type="molecule type" value="Genomic_DNA"/>
</dbReference>
<keyword evidence="1" id="KW-0472">Membrane</keyword>
<comment type="caution">
    <text evidence="3">The sequence shown here is derived from an EMBL/GenBank/DDBJ whole genome shotgun (WGS) entry which is preliminary data.</text>
</comment>
<proteinExistence type="predicted"/>
<dbReference type="PANTHER" id="PTHR21879:SF13">
    <property type="entry name" value="OSIRIS 18"/>
    <property type="match status" value="1"/>
</dbReference>
<evidence type="ECO:0000256" key="2">
    <source>
        <dbReference type="SAM" id="SignalP"/>
    </source>
</evidence>
<evidence type="ECO:0000256" key="1">
    <source>
        <dbReference type="SAM" id="Phobius"/>
    </source>
</evidence>
<keyword evidence="4" id="KW-1185">Reference proteome</keyword>
<name>A0A8S1CR28_9INSE</name>
<dbReference type="AlphaFoldDB" id="A0A8S1CR28"/>
<keyword evidence="1" id="KW-0812">Transmembrane</keyword>
<accession>A0A8S1CR28</accession>
<dbReference type="PANTHER" id="PTHR21879">
    <property type="entry name" value="FI03362P-RELATED-RELATED"/>
    <property type="match status" value="1"/>
</dbReference>
<dbReference type="OrthoDB" id="8119930at2759"/>
<feature type="transmembrane region" description="Helical" evidence="1">
    <location>
        <begin position="196"/>
        <end position="216"/>
    </location>
</feature>
<dbReference type="Proteomes" id="UP000494165">
    <property type="component" value="Unassembled WGS sequence"/>
</dbReference>
<sequence>MARALVIIAAIVFVGAAAGANTKDNTAIEVLKHVYHECVQYGSLSCVKPKLLAFISTAVKHDSIPVTKDMAIVRRDGEPTPTGSQLQADLDELPLNAEERKEALRAVALDRIDDFIATHDLKIRVPKEIVGLASYVPKSLIDIPAEVTVPLSNGPAPQGRGFVKKVVIPFLLGLKFKVTALMPLALALIALKTWKALTLGLLSLVLSAAMVVFKFTKPKVINYDVYHYPQPHLSYEHHPVPEHHGWGREMPYQGWTQE</sequence>
<evidence type="ECO:0000313" key="4">
    <source>
        <dbReference type="Proteomes" id="UP000494165"/>
    </source>
</evidence>
<reference evidence="3 4" key="1">
    <citation type="submission" date="2020-04" db="EMBL/GenBank/DDBJ databases">
        <authorList>
            <person name="Alioto T."/>
            <person name="Alioto T."/>
            <person name="Gomez Garrido J."/>
        </authorList>
    </citation>
    <scope>NUCLEOTIDE SEQUENCE [LARGE SCALE GENOMIC DNA]</scope>
</reference>
<organism evidence="3 4">
    <name type="scientific">Cloeon dipterum</name>
    <dbReference type="NCBI Taxonomy" id="197152"/>
    <lineage>
        <taxon>Eukaryota</taxon>
        <taxon>Metazoa</taxon>
        <taxon>Ecdysozoa</taxon>
        <taxon>Arthropoda</taxon>
        <taxon>Hexapoda</taxon>
        <taxon>Insecta</taxon>
        <taxon>Pterygota</taxon>
        <taxon>Palaeoptera</taxon>
        <taxon>Ephemeroptera</taxon>
        <taxon>Pisciforma</taxon>
        <taxon>Baetidae</taxon>
        <taxon>Cloeon</taxon>
    </lineage>
</organism>
<keyword evidence="2" id="KW-0732">Signal</keyword>
<evidence type="ECO:0008006" key="5">
    <source>
        <dbReference type="Google" id="ProtNLM"/>
    </source>
</evidence>
<feature type="chain" id="PRO_5035837740" description="Osiris 18" evidence="2">
    <location>
        <begin position="20"/>
        <end position="258"/>
    </location>
</feature>
<dbReference type="Pfam" id="PF07898">
    <property type="entry name" value="DUF1676"/>
    <property type="match status" value="1"/>
</dbReference>
<feature type="transmembrane region" description="Helical" evidence="1">
    <location>
        <begin position="166"/>
        <end position="189"/>
    </location>
</feature>
<dbReference type="GO" id="GO:0016020">
    <property type="term" value="C:membrane"/>
    <property type="evidence" value="ECO:0007669"/>
    <property type="project" value="TreeGrafter"/>
</dbReference>